<comment type="caution">
    <text evidence="2">The sequence shown here is derived from an EMBL/GenBank/DDBJ whole genome shotgun (WGS) entry which is preliminary data.</text>
</comment>
<protein>
    <submittedName>
        <fullName evidence="2">Uncharacterized protein</fullName>
    </submittedName>
</protein>
<dbReference type="Proteomes" id="UP001642484">
    <property type="component" value="Unassembled WGS sequence"/>
</dbReference>
<evidence type="ECO:0000313" key="2">
    <source>
        <dbReference type="EMBL" id="CAK9059050.1"/>
    </source>
</evidence>
<name>A0ABP0N5H4_9DINO</name>
<feature type="compositionally biased region" description="Low complexity" evidence="1">
    <location>
        <begin position="36"/>
        <end position="49"/>
    </location>
</feature>
<organism evidence="2 3">
    <name type="scientific">Durusdinium trenchii</name>
    <dbReference type="NCBI Taxonomy" id="1381693"/>
    <lineage>
        <taxon>Eukaryota</taxon>
        <taxon>Sar</taxon>
        <taxon>Alveolata</taxon>
        <taxon>Dinophyceae</taxon>
        <taxon>Suessiales</taxon>
        <taxon>Symbiodiniaceae</taxon>
        <taxon>Durusdinium</taxon>
    </lineage>
</organism>
<dbReference type="EMBL" id="CAXAMN010021385">
    <property type="protein sequence ID" value="CAK9059050.1"/>
    <property type="molecule type" value="Genomic_DNA"/>
</dbReference>
<evidence type="ECO:0000256" key="1">
    <source>
        <dbReference type="SAM" id="MobiDB-lite"/>
    </source>
</evidence>
<proteinExistence type="predicted"/>
<feature type="region of interest" description="Disordered" evidence="1">
    <location>
        <begin position="389"/>
        <end position="409"/>
    </location>
</feature>
<evidence type="ECO:0000313" key="3">
    <source>
        <dbReference type="Proteomes" id="UP001642484"/>
    </source>
</evidence>
<feature type="compositionally biased region" description="Polar residues" evidence="1">
    <location>
        <begin position="509"/>
        <end position="525"/>
    </location>
</feature>
<keyword evidence="3" id="KW-1185">Reference proteome</keyword>
<feature type="region of interest" description="Disordered" evidence="1">
    <location>
        <begin position="480"/>
        <end position="532"/>
    </location>
</feature>
<accession>A0ABP0N5H4</accession>
<feature type="region of interest" description="Disordered" evidence="1">
    <location>
        <begin position="14"/>
        <end position="57"/>
    </location>
</feature>
<sequence length="532" mass="58772">MSVTILPQARAYSPLANRGSPAPASPHGGHFRSILPSRPVVQVSRSPSPTLGPGRTSPMMVWRQAATAAAPAGPAGCSQARSPPRTRTLVHSGIPFRGPCTGAQVAPQPWALRDAPSPEAQDEGRTGAGAWQGSLTSRVVKAENVPQPQAKSAMSPMRTARKLSPKSGHAMSQEVLRPPVPAPALSLTLPPDGREARVAHVRESLLKHIHCVQQEIARLQDERHKLPCAAAQVQGRAQEEEEAVCRLQHWWRSKRKAKEGSRRLSKKIGENGSTVLRPRHFAAARIQRWFRIYRWRRRFVEVSVQQIGWLGSLAWLQEEKRLYGTELADSEDVRWWSEQRAAAPLDREVDPWGALKLREHLDKMWYGHTNENIAEEEELLLLRHHQQKMQRKQKPRLQQPSRAQPKLQKQTVWQISSRQNLHAAQAVSLEAPVAKSRPVGAELSSVRVTQRGLSATIPKNCKSSSLSPRFDVRIAKHTPGLVRNGIPPRAPAPGSTAAPTRAKSPVTRPGTSWAPNVIASTSRPNLTGVLKP</sequence>
<reference evidence="2 3" key="1">
    <citation type="submission" date="2024-02" db="EMBL/GenBank/DDBJ databases">
        <authorList>
            <person name="Chen Y."/>
            <person name="Shah S."/>
            <person name="Dougan E. K."/>
            <person name="Thang M."/>
            <person name="Chan C."/>
        </authorList>
    </citation>
    <scope>NUCLEOTIDE SEQUENCE [LARGE SCALE GENOMIC DNA]</scope>
</reference>
<gene>
    <name evidence="2" type="ORF">CCMP2556_LOCUS29098</name>
</gene>